<keyword evidence="2" id="KW-0602">Photosynthesis</keyword>
<dbReference type="GO" id="GO:0009523">
    <property type="term" value="C:photosystem II"/>
    <property type="evidence" value="ECO:0007669"/>
    <property type="project" value="UniProtKB-KW"/>
</dbReference>
<dbReference type="EMBL" id="MH591111">
    <property type="protein sequence ID" value="AYC65620.1"/>
    <property type="molecule type" value="Genomic_DNA"/>
</dbReference>
<evidence type="ECO:0000313" key="7">
    <source>
        <dbReference type="EMBL" id="AYC65620.1"/>
    </source>
</evidence>
<protein>
    <submittedName>
        <fullName evidence="7">Photosystem II protein psb30</fullName>
    </submittedName>
</protein>
<keyword evidence="7" id="KW-0150">Chloroplast</keyword>
<dbReference type="Pfam" id="PF05969">
    <property type="entry name" value="PSII_Ycf12"/>
    <property type="match status" value="1"/>
</dbReference>
<dbReference type="RefSeq" id="YP_009519552.1">
    <property type="nucleotide sequence ID" value="NC_039527.1"/>
</dbReference>
<name>A0A386B1P8_9CHLO</name>
<organism evidence="7">
    <name type="scientific">Glaukea argentea</name>
    <dbReference type="NCBI Taxonomy" id="2894057"/>
    <lineage>
        <taxon>Eukaryota</taxon>
        <taxon>Viridiplantae</taxon>
        <taxon>Chlorophyta</taxon>
        <taxon>core chlorophytes</taxon>
        <taxon>Ulvophyceae</taxon>
        <taxon>TCBD clade</taxon>
        <taxon>Bryopsidales</taxon>
        <taxon>Halimedineae</taxon>
        <taxon>Halimedaceae</taxon>
        <taxon>Udoteae</taxon>
        <taxon>Glaukea</taxon>
    </lineage>
</organism>
<reference evidence="7" key="2">
    <citation type="journal article" date="2019" name="Mol. Phylogenet. Evol.">
        <title>Reassessment of the classification of bryopsidales (chlorophyta) based on chloroplast phylogenomic analyses.</title>
        <authorList>
            <person name="Cremen M.C."/>
            <person name="Leliaert F."/>
            <person name="West J."/>
            <person name="Lam D.W."/>
            <person name="Shimada S."/>
            <person name="Lopez-Bautista J.M."/>
            <person name="Verbruggen H."/>
        </authorList>
    </citation>
    <scope>NUCLEOTIDE SEQUENCE</scope>
</reference>
<evidence type="ECO:0000256" key="3">
    <source>
        <dbReference type="ARBA" id="ARBA00022692"/>
    </source>
</evidence>
<keyword evidence="7" id="KW-0934">Plastid</keyword>
<geneLocation type="chloroplast" evidence="7"/>
<keyword evidence="6" id="KW-0604">Photosystem II</keyword>
<proteinExistence type="predicted"/>
<dbReference type="GO" id="GO:0015979">
    <property type="term" value="P:photosynthesis"/>
    <property type="evidence" value="ECO:0007669"/>
    <property type="project" value="UniProtKB-KW"/>
</dbReference>
<keyword evidence="5" id="KW-0472">Membrane</keyword>
<evidence type="ECO:0000256" key="2">
    <source>
        <dbReference type="ARBA" id="ARBA00022531"/>
    </source>
</evidence>
<keyword evidence="3" id="KW-0812">Transmembrane</keyword>
<reference evidence="7" key="1">
    <citation type="submission" date="2018-07" db="EMBL/GenBank/DDBJ databases">
        <authorList>
            <person name="Quirk P.G."/>
            <person name="Krulwich T.A."/>
        </authorList>
    </citation>
    <scope>NUCLEOTIDE SEQUENCE</scope>
</reference>
<evidence type="ECO:0000256" key="6">
    <source>
        <dbReference type="ARBA" id="ARBA00023276"/>
    </source>
</evidence>
<keyword evidence="4" id="KW-1133">Transmembrane helix</keyword>
<dbReference type="AlphaFoldDB" id="A0A386B1P8"/>
<sequence>MSSQIFLQLFSLFLVITAGPLVIFLLILSNSEL</sequence>
<evidence type="ECO:0000256" key="4">
    <source>
        <dbReference type="ARBA" id="ARBA00022989"/>
    </source>
</evidence>
<evidence type="ECO:0000256" key="1">
    <source>
        <dbReference type="ARBA" id="ARBA00004167"/>
    </source>
</evidence>
<dbReference type="InterPro" id="IPR010284">
    <property type="entry name" value="PSII_Ycf12_core-subunit"/>
</dbReference>
<gene>
    <name evidence="7" type="primary">psb30</name>
</gene>
<evidence type="ECO:0000256" key="5">
    <source>
        <dbReference type="ARBA" id="ARBA00023136"/>
    </source>
</evidence>
<dbReference type="GeneID" id="38279546"/>
<comment type="subcellular location">
    <subcellularLocation>
        <location evidence="1">Membrane</location>
        <topology evidence="1">Single-pass membrane protein</topology>
    </subcellularLocation>
</comment>
<accession>A0A386B1P8</accession>